<reference evidence="3 4" key="1">
    <citation type="journal article" date="2020" name="Mol. Biol. Evol.">
        <title>Distinct Expression and Methylation Patterns for Genes with Different Fates following a Single Whole-Genome Duplication in Flowering Plants.</title>
        <authorList>
            <person name="Shi T."/>
            <person name="Rahmani R.S."/>
            <person name="Gugger P.F."/>
            <person name="Wang M."/>
            <person name="Li H."/>
            <person name="Zhang Y."/>
            <person name="Li Z."/>
            <person name="Wang Q."/>
            <person name="Van de Peer Y."/>
            <person name="Marchal K."/>
            <person name="Chen J."/>
        </authorList>
    </citation>
    <scope>NUCLEOTIDE SEQUENCE [LARGE SCALE GENOMIC DNA]</scope>
    <source>
        <tissue evidence="3">Leaf</tissue>
    </source>
</reference>
<evidence type="ECO:0000313" key="4">
    <source>
        <dbReference type="Proteomes" id="UP000607653"/>
    </source>
</evidence>
<protein>
    <submittedName>
        <fullName evidence="3">Uncharacterized protein</fullName>
    </submittedName>
</protein>
<proteinExistence type="predicted"/>
<evidence type="ECO:0000256" key="1">
    <source>
        <dbReference type="SAM" id="MobiDB-lite"/>
    </source>
</evidence>
<gene>
    <name evidence="3" type="ORF">HUJ06_010835</name>
</gene>
<sequence length="111" mass="12241">MGSLRPRSFFPALAVVLFLLLTTLATFTSISYGDEGATWWSSRCKENLRKLVPAGNHGNVACKSQNVSGIKFKADRFQILRGRLSPPPPPKRNSPVNPRKKATPPPPPPKY</sequence>
<dbReference type="AlphaFoldDB" id="A0A822YCY2"/>
<dbReference type="EMBL" id="DUZY01000003">
    <property type="protein sequence ID" value="DAD31984.1"/>
    <property type="molecule type" value="Genomic_DNA"/>
</dbReference>
<accession>A0A822YCY2</accession>
<comment type="caution">
    <text evidence="3">The sequence shown here is derived from an EMBL/GenBank/DDBJ whole genome shotgun (WGS) entry which is preliminary data.</text>
</comment>
<feature type="chain" id="PRO_5032903315" evidence="2">
    <location>
        <begin position="26"/>
        <end position="111"/>
    </location>
</feature>
<keyword evidence="4" id="KW-1185">Reference proteome</keyword>
<keyword evidence="2" id="KW-0732">Signal</keyword>
<organism evidence="3 4">
    <name type="scientific">Nelumbo nucifera</name>
    <name type="common">Sacred lotus</name>
    <dbReference type="NCBI Taxonomy" id="4432"/>
    <lineage>
        <taxon>Eukaryota</taxon>
        <taxon>Viridiplantae</taxon>
        <taxon>Streptophyta</taxon>
        <taxon>Embryophyta</taxon>
        <taxon>Tracheophyta</taxon>
        <taxon>Spermatophyta</taxon>
        <taxon>Magnoliopsida</taxon>
        <taxon>Proteales</taxon>
        <taxon>Nelumbonaceae</taxon>
        <taxon>Nelumbo</taxon>
    </lineage>
</organism>
<evidence type="ECO:0000256" key="2">
    <source>
        <dbReference type="SAM" id="SignalP"/>
    </source>
</evidence>
<dbReference type="Proteomes" id="UP000607653">
    <property type="component" value="Unassembled WGS sequence"/>
</dbReference>
<evidence type="ECO:0000313" key="3">
    <source>
        <dbReference type="EMBL" id="DAD31984.1"/>
    </source>
</evidence>
<name>A0A822YCY2_NELNU</name>
<feature type="region of interest" description="Disordered" evidence="1">
    <location>
        <begin position="81"/>
        <end position="111"/>
    </location>
</feature>
<feature type="signal peptide" evidence="2">
    <location>
        <begin position="1"/>
        <end position="25"/>
    </location>
</feature>